<dbReference type="NCBIfam" id="NF009608">
    <property type="entry name" value="PRK13105.1"/>
    <property type="match status" value="1"/>
</dbReference>
<keyword evidence="10" id="KW-1185">Reference proteome</keyword>
<evidence type="ECO:0000256" key="1">
    <source>
        <dbReference type="ARBA" id="ARBA00004141"/>
    </source>
</evidence>
<evidence type="ECO:0000256" key="4">
    <source>
        <dbReference type="ARBA" id="ARBA00022746"/>
    </source>
</evidence>
<keyword evidence="5 8" id="KW-1133">Transmembrane helix</keyword>
<reference evidence="9 10" key="1">
    <citation type="submission" date="2019-05" db="EMBL/GenBank/DDBJ databases">
        <title>Kocuria coralli sp. nov., a novel actinobacterium isolated from coral reef seawater.</title>
        <authorList>
            <person name="Li J."/>
        </authorList>
    </citation>
    <scope>NUCLEOTIDE SEQUENCE [LARGE SCALE GENOMIC DNA]</scope>
    <source>
        <strain evidence="9 10">SCSIO 13007</strain>
    </source>
</reference>
<dbReference type="GO" id="GO:0016020">
    <property type="term" value="C:membrane"/>
    <property type="evidence" value="ECO:0007669"/>
    <property type="project" value="UniProtKB-SubCell"/>
</dbReference>
<keyword evidence="9" id="KW-0808">Transferase</keyword>
<dbReference type="CDD" id="cd13966">
    <property type="entry name" value="PT_UbiA_4"/>
    <property type="match status" value="1"/>
</dbReference>
<dbReference type="EMBL" id="SZWF01000003">
    <property type="protein sequence ID" value="KAA9395042.1"/>
    <property type="molecule type" value="Genomic_DNA"/>
</dbReference>
<protein>
    <submittedName>
        <fullName evidence="9">Prenyltransferase</fullName>
    </submittedName>
</protein>
<dbReference type="NCBIfam" id="TIGR03462">
    <property type="entry name" value="CarR_dom_SF"/>
    <property type="match status" value="1"/>
</dbReference>
<keyword evidence="6 8" id="KW-0472">Membrane</keyword>
<feature type="transmembrane region" description="Helical" evidence="8">
    <location>
        <begin position="253"/>
        <end position="278"/>
    </location>
</feature>
<dbReference type="Proteomes" id="UP000325957">
    <property type="component" value="Unassembled WGS sequence"/>
</dbReference>
<proteinExistence type="predicted"/>
<evidence type="ECO:0000256" key="5">
    <source>
        <dbReference type="ARBA" id="ARBA00022989"/>
    </source>
</evidence>
<feature type="transmembrane region" description="Helical" evidence="8">
    <location>
        <begin position="35"/>
        <end position="60"/>
    </location>
</feature>
<keyword evidence="3 8" id="KW-0812">Transmembrane</keyword>
<dbReference type="RefSeq" id="WP_158032967.1">
    <property type="nucleotide sequence ID" value="NZ_ML708612.1"/>
</dbReference>
<dbReference type="GO" id="GO:0016872">
    <property type="term" value="F:intramolecular lyase activity"/>
    <property type="evidence" value="ECO:0007669"/>
    <property type="project" value="InterPro"/>
</dbReference>
<gene>
    <name evidence="9" type="ORF">FCK90_03795</name>
</gene>
<comment type="subcellular location">
    <subcellularLocation>
        <location evidence="1">Membrane</location>
        <topology evidence="1">Multi-pass membrane protein</topology>
    </subcellularLocation>
</comment>
<feature type="transmembrane region" description="Helical" evidence="8">
    <location>
        <begin position="80"/>
        <end position="97"/>
    </location>
</feature>
<evidence type="ECO:0000313" key="10">
    <source>
        <dbReference type="Proteomes" id="UP000325957"/>
    </source>
</evidence>
<dbReference type="InterPro" id="IPR017825">
    <property type="entry name" value="Lycopene_cyclase_dom"/>
</dbReference>
<dbReference type="Pfam" id="PF01040">
    <property type="entry name" value="UbiA"/>
    <property type="match status" value="1"/>
</dbReference>
<feature type="transmembrane region" description="Helical" evidence="8">
    <location>
        <begin position="139"/>
        <end position="159"/>
    </location>
</feature>
<dbReference type="OrthoDB" id="1416782at2"/>
<dbReference type="InterPro" id="IPR050475">
    <property type="entry name" value="Prenyltransferase_related"/>
</dbReference>
<sequence>MTYLELMPAFLALALVPVALLAGTPREAPRRRWAAMGLALAVLIVLTVIFDSLMIAAGFFSYGDGSLTGITLWLAPVEDLAYVLAAVVLLPVLWWALGHRGHVSRCLRTWLATSRPISWVNTAYPFATAYWLLTHSVDAILIVGSLFFLIPYNLMMYGINDVFDYESDLRNPRKGGVEGALADRSEHRGILAAAVLLPLPFVLFLWAAGSPASGIVLAVSLFAVLAYSVKGLRFKEIPFLDSATSATHFVSPMVFAFAVAGAQWTATLTAVTAAFFLWGMASQAFGAVQDIRADRAGGLASIGTVLGARRTVLASAILYVVAGLSLLPAQWPVPVAALFVLPYLANLVPFLTIRDDDCERANTGWKRFLWINYLVGFAVTMLMIRSLLPA</sequence>
<comment type="caution">
    <text evidence="9">The sequence shown here is derived from an EMBL/GenBank/DDBJ whole genome shotgun (WGS) entry which is preliminary data.</text>
</comment>
<evidence type="ECO:0000256" key="7">
    <source>
        <dbReference type="ARBA" id="ARBA00023235"/>
    </source>
</evidence>
<evidence type="ECO:0000256" key="8">
    <source>
        <dbReference type="SAM" id="Phobius"/>
    </source>
</evidence>
<evidence type="ECO:0000313" key="9">
    <source>
        <dbReference type="EMBL" id="KAA9395042.1"/>
    </source>
</evidence>
<dbReference type="Gene3D" id="1.20.120.1780">
    <property type="entry name" value="UbiA prenyltransferase"/>
    <property type="match status" value="1"/>
</dbReference>
<organism evidence="9 10">
    <name type="scientific">Kocuria coralli</name>
    <dbReference type="NCBI Taxonomy" id="1461025"/>
    <lineage>
        <taxon>Bacteria</taxon>
        <taxon>Bacillati</taxon>
        <taxon>Actinomycetota</taxon>
        <taxon>Actinomycetes</taxon>
        <taxon>Micrococcales</taxon>
        <taxon>Micrococcaceae</taxon>
        <taxon>Kocuria</taxon>
    </lineage>
</organism>
<name>A0A5J5KZM8_9MICC</name>
<dbReference type="InterPro" id="IPR000537">
    <property type="entry name" value="UbiA_prenyltransferase"/>
</dbReference>
<dbReference type="GO" id="GO:0016765">
    <property type="term" value="F:transferase activity, transferring alkyl or aryl (other than methyl) groups"/>
    <property type="evidence" value="ECO:0007669"/>
    <property type="project" value="InterPro"/>
</dbReference>
<dbReference type="GO" id="GO:0045436">
    <property type="term" value="F:lycopene beta cyclase activity"/>
    <property type="evidence" value="ECO:0007669"/>
    <property type="project" value="UniProtKB-ARBA"/>
</dbReference>
<feature type="transmembrane region" description="Helical" evidence="8">
    <location>
        <begin position="298"/>
        <end position="321"/>
    </location>
</feature>
<feature type="transmembrane region" description="Helical" evidence="8">
    <location>
        <begin position="368"/>
        <end position="388"/>
    </location>
</feature>
<dbReference type="PANTHER" id="PTHR42723">
    <property type="entry name" value="CHLOROPHYLL SYNTHASE"/>
    <property type="match status" value="1"/>
</dbReference>
<feature type="transmembrane region" description="Helical" evidence="8">
    <location>
        <begin position="333"/>
        <end position="353"/>
    </location>
</feature>
<evidence type="ECO:0000256" key="6">
    <source>
        <dbReference type="ARBA" id="ARBA00023136"/>
    </source>
</evidence>
<keyword evidence="4" id="KW-0125">Carotenoid biosynthesis</keyword>
<feature type="transmembrane region" description="Helical" evidence="8">
    <location>
        <begin position="6"/>
        <end position="23"/>
    </location>
</feature>
<dbReference type="AlphaFoldDB" id="A0A5J5KZM8"/>
<comment type="pathway">
    <text evidence="2">Carotenoid biosynthesis.</text>
</comment>
<dbReference type="GO" id="GO:0016117">
    <property type="term" value="P:carotenoid biosynthetic process"/>
    <property type="evidence" value="ECO:0007669"/>
    <property type="project" value="UniProtKB-KW"/>
</dbReference>
<evidence type="ECO:0000256" key="2">
    <source>
        <dbReference type="ARBA" id="ARBA00004829"/>
    </source>
</evidence>
<keyword evidence="7" id="KW-0413">Isomerase</keyword>
<evidence type="ECO:0000256" key="3">
    <source>
        <dbReference type="ARBA" id="ARBA00022692"/>
    </source>
</evidence>
<accession>A0A5J5KZM8</accession>
<dbReference type="PANTHER" id="PTHR42723:SF1">
    <property type="entry name" value="CHLOROPHYLL SYNTHASE, CHLOROPLASTIC"/>
    <property type="match status" value="1"/>
</dbReference>